<dbReference type="STRING" id="1860102.ACCAA_130244"/>
<dbReference type="Proteomes" id="UP000199169">
    <property type="component" value="Unassembled WGS sequence"/>
</dbReference>
<dbReference type="Pfam" id="PF13304">
    <property type="entry name" value="AAA_21"/>
    <property type="match status" value="1"/>
</dbReference>
<dbReference type="Gene3D" id="3.40.50.300">
    <property type="entry name" value="P-loop containing nucleotide triphosphate hydrolases"/>
    <property type="match status" value="2"/>
</dbReference>
<evidence type="ECO:0000259" key="1">
    <source>
        <dbReference type="Pfam" id="PF13304"/>
    </source>
</evidence>
<sequence>MLNQLHIKHFTVFQDARFEFAPGLNVIIGDNGTGKTHLLKLGYLFCRAWPDLMGSQASLGKKRVESYLEERLERIFRIGNLASLVSQGHRNGASIVADVGGHIPTLQIRMQTERPFASPGLPEAMPWEIRLKRPKDQAASIEVVQAPGQQKGKSLDLVQLPENAAKNAFVPRPIFVPSKEIVSMFKGLVGLFEKYRDFPLDETYRDLAVALSSLEPREPSPLLSGVVQRIQQLLGGELKLEDSDLVFVQASGSRLESQLLAEGHRKLALLIYLIRYRLIERGSSLFWDEPESNLHPAAIRLLAEALYALVGQGVQVILATHSLFLLREFEILQRTPESPPLPMKYFALGLGKHGVTVSMGDDSAAVGPLLLLDEDLTQSDRYFETLE</sequence>
<dbReference type="GO" id="GO:0005524">
    <property type="term" value="F:ATP binding"/>
    <property type="evidence" value="ECO:0007669"/>
    <property type="project" value="UniProtKB-KW"/>
</dbReference>
<keyword evidence="4" id="KW-1185">Reference proteome</keyword>
<organism evidence="3 4">
    <name type="scientific">Candidatus Accumulibacter aalborgensis</name>
    <dbReference type="NCBI Taxonomy" id="1860102"/>
    <lineage>
        <taxon>Bacteria</taxon>
        <taxon>Pseudomonadati</taxon>
        <taxon>Pseudomonadota</taxon>
        <taxon>Betaproteobacteria</taxon>
        <taxon>Candidatus Accumulibacter</taxon>
    </lineage>
</organism>
<keyword evidence="3" id="KW-0067">ATP-binding</keyword>
<keyword evidence="3" id="KW-0547">Nucleotide-binding</keyword>
<dbReference type="AlphaFoldDB" id="A0A1A8XGS8"/>
<dbReference type="InterPro" id="IPR038729">
    <property type="entry name" value="Rad50/SbcC_AAA"/>
</dbReference>
<name>A0A1A8XGS8_9PROT</name>
<dbReference type="InterPro" id="IPR051396">
    <property type="entry name" value="Bact_Antivir_Def_Nuclease"/>
</dbReference>
<dbReference type="Pfam" id="PF13476">
    <property type="entry name" value="AAA_23"/>
    <property type="match status" value="1"/>
</dbReference>
<dbReference type="InterPro" id="IPR027417">
    <property type="entry name" value="P-loop_NTPase"/>
</dbReference>
<dbReference type="CDD" id="cd00267">
    <property type="entry name" value="ABC_ATPase"/>
    <property type="match status" value="1"/>
</dbReference>
<evidence type="ECO:0000313" key="4">
    <source>
        <dbReference type="Proteomes" id="UP000199169"/>
    </source>
</evidence>
<dbReference type="PANTHER" id="PTHR43581:SF2">
    <property type="entry name" value="EXCINUCLEASE ATPASE SUBUNIT"/>
    <property type="match status" value="1"/>
</dbReference>
<dbReference type="PANTHER" id="PTHR43581">
    <property type="entry name" value="ATP/GTP PHOSPHATASE"/>
    <property type="match status" value="1"/>
</dbReference>
<dbReference type="EMBL" id="FLQX01000035">
    <property type="protein sequence ID" value="SBT04365.1"/>
    <property type="molecule type" value="Genomic_DNA"/>
</dbReference>
<dbReference type="RefSeq" id="WP_186405976.1">
    <property type="nucleotide sequence ID" value="NZ_FLQX01000035.1"/>
</dbReference>
<dbReference type="InterPro" id="IPR003959">
    <property type="entry name" value="ATPase_AAA_core"/>
</dbReference>
<accession>A0A1A8XGS8</accession>
<feature type="domain" description="Rad50/SbcC-type AAA" evidence="2">
    <location>
        <begin position="4"/>
        <end position="39"/>
    </location>
</feature>
<dbReference type="GO" id="GO:0016887">
    <property type="term" value="F:ATP hydrolysis activity"/>
    <property type="evidence" value="ECO:0007669"/>
    <property type="project" value="InterPro"/>
</dbReference>
<dbReference type="GO" id="GO:0006302">
    <property type="term" value="P:double-strand break repair"/>
    <property type="evidence" value="ECO:0007669"/>
    <property type="project" value="InterPro"/>
</dbReference>
<evidence type="ECO:0000313" key="3">
    <source>
        <dbReference type="EMBL" id="SBT04365.1"/>
    </source>
</evidence>
<gene>
    <name evidence="3" type="ORF">ACCAA_130244</name>
</gene>
<proteinExistence type="predicted"/>
<protein>
    <submittedName>
        <fullName evidence="3">ATP-binding protein</fullName>
    </submittedName>
</protein>
<evidence type="ECO:0000259" key="2">
    <source>
        <dbReference type="Pfam" id="PF13476"/>
    </source>
</evidence>
<dbReference type="SUPFAM" id="SSF52540">
    <property type="entry name" value="P-loop containing nucleoside triphosphate hydrolases"/>
    <property type="match status" value="1"/>
</dbReference>
<feature type="domain" description="ATPase AAA-type core" evidence="1">
    <location>
        <begin position="255"/>
        <end position="326"/>
    </location>
</feature>
<reference evidence="3 4" key="1">
    <citation type="submission" date="2016-06" db="EMBL/GenBank/DDBJ databases">
        <authorList>
            <person name="Kjaerup R.B."/>
            <person name="Dalgaard T.S."/>
            <person name="Juul-Madsen H.R."/>
        </authorList>
    </citation>
    <scope>NUCLEOTIDE SEQUENCE [LARGE SCALE GENOMIC DNA]</scope>
    <source>
        <strain evidence="3">3</strain>
    </source>
</reference>